<evidence type="ECO:0000256" key="2">
    <source>
        <dbReference type="SAM" id="MobiDB-lite"/>
    </source>
</evidence>
<dbReference type="InterPro" id="IPR039779">
    <property type="entry name" value="RFX-like"/>
</dbReference>
<feature type="compositionally biased region" description="Polar residues" evidence="2">
    <location>
        <begin position="875"/>
        <end position="889"/>
    </location>
</feature>
<feature type="compositionally biased region" description="Basic and acidic residues" evidence="2">
    <location>
        <begin position="112"/>
        <end position="121"/>
    </location>
</feature>
<dbReference type="InterPro" id="IPR057321">
    <property type="entry name" value="RFX1-4/6/8-like_BCD"/>
</dbReference>
<accession>A0A167KLZ6</accession>
<evidence type="ECO:0000313" key="4">
    <source>
        <dbReference type="EMBL" id="KZO94782.1"/>
    </source>
</evidence>
<dbReference type="PROSITE" id="PS51526">
    <property type="entry name" value="RFX_DBD"/>
    <property type="match status" value="1"/>
</dbReference>
<evidence type="ECO:0000256" key="1">
    <source>
        <dbReference type="ARBA" id="ARBA00023125"/>
    </source>
</evidence>
<dbReference type="PANTHER" id="PTHR12619:SF5">
    <property type="entry name" value="TRANSCRIPTION FACTOR RFX4"/>
    <property type="match status" value="1"/>
</dbReference>
<dbReference type="PANTHER" id="PTHR12619">
    <property type="entry name" value="RFX TRANSCRIPTION FACTOR FAMILY"/>
    <property type="match status" value="1"/>
</dbReference>
<dbReference type="EMBL" id="KV417292">
    <property type="protein sequence ID" value="KZO94782.1"/>
    <property type="molecule type" value="Genomic_DNA"/>
</dbReference>
<dbReference type="Proteomes" id="UP000076738">
    <property type="component" value="Unassembled WGS sequence"/>
</dbReference>
<name>A0A167KLZ6_CALVF</name>
<feature type="compositionally biased region" description="Acidic residues" evidence="2">
    <location>
        <begin position="322"/>
        <end position="334"/>
    </location>
</feature>
<feature type="domain" description="RFX-type winged-helix" evidence="3">
    <location>
        <begin position="208"/>
        <end position="283"/>
    </location>
</feature>
<dbReference type="InterPro" id="IPR036388">
    <property type="entry name" value="WH-like_DNA-bd_sf"/>
</dbReference>
<feature type="region of interest" description="Disordered" evidence="2">
    <location>
        <begin position="300"/>
        <end position="410"/>
    </location>
</feature>
<gene>
    <name evidence="4" type="ORF">CALVIDRAFT_565196</name>
</gene>
<evidence type="ECO:0000313" key="5">
    <source>
        <dbReference type="Proteomes" id="UP000076738"/>
    </source>
</evidence>
<proteinExistence type="predicted"/>
<dbReference type="GO" id="GO:0000981">
    <property type="term" value="F:DNA-binding transcription factor activity, RNA polymerase II-specific"/>
    <property type="evidence" value="ECO:0007669"/>
    <property type="project" value="TreeGrafter"/>
</dbReference>
<feature type="compositionally biased region" description="Polar residues" evidence="2">
    <location>
        <begin position="374"/>
        <end position="384"/>
    </location>
</feature>
<dbReference type="OrthoDB" id="10056949at2759"/>
<dbReference type="GO" id="GO:0000978">
    <property type="term" value="F:RNA polymerase II cis-regulatory region sequence-specific DNA binding"/>
    <property type="evidence" value="ECO:0007669"/>
    <property type="project" value="TreeGrafter"/>
</dbReference>
<dbReference type="InterPro" id="IPR003150">
    <property type="entry name" value="DNA-bd_RFX"/>
</dbReference>
<keyword evidence="5" id="KW-1185">Reference proteome</keyword>
<keyword evidence="1" id="KW-0238">DNA-binding</keyword>
<feature type="compositionally biased region" description="Low complexity" evidence="2">
    <location>
        <begin position="21"/>
        <end position="34"/>
    </location>
</feature>
<dbReference type="InterPro" id="IPR036390">
    <property type="entry name" value="WH_DNA-bd_sf"/>
</dbReference>
<dbReference type="Pfam" id="PF02257">
    <property type="entry name" value="RFX_DNA_binding"/>
    <property type="match status" value="1"/>
</dbReference>
<feature type="region of interest" description="Disordered" evidence="2">
    <location>
        <begin position="831"/>
        <end position="889"/>
    </location>
</feature>
<feature type="compositionally biased region" description="Low complexity" evidence="2">
    <location>
        <begin position="385"/>
        <end position="399"/>
    </location>
</feature>
<organism evidence="4 5">
    <name type="scientific">Calocera viscosa (strain TUFC12733)</name>
    <dbReference type="NCBI Taxonomy" id="1330018"/>
    <lineage>
        <taxon>Eukaryota</taxon>
        <taxon>Fungi</taxon>
        <taxon>Dikarya</taxon>
        <taxon>Basidiomycota</taxon>
        <taxon>Agaricomycotina</taxon>
        <taxon>Dacrymycetes</taxon>
        <taxon>Dacrymycetales</taxon>
        <taxon>Dacrymycetaceae</taxon>
        <taxon>Calocera</taxon>
    </lineage>
</organism>
<feature type="region of interest" description="Disordered" evidence="2">
    <location>
        <begin position="14"/>
        <end position="128"/>
    </location>
</feature>
<dbReference type="SUPFAM" id="SSF46785">
    <property type="entry name" value="Winged helix' DNA-binding domain"/>
    <property type="match status" value="1"/>
</dbReference>
<reference evidence="4 5" key="1">
    <citation type="journal article" date="2016" name="Mol. Biol. Evol.">
        <title>Comparative Genomics of Early-Diverging Mushroom-Forming Fungi Provides Insights into the Origins of Lignocellulose Decay Capabilities.</title>
        <authorList>
            <person name="Nagy L.G."/>
            <person name="Riley R."/>
            <person name="Tritt A."/>
            <person name="Adam C."/>
            <person name="Daum C."/>
            <person name="Floudas D."/>
            <person name="Sun H."/>
            <person name="Yadav J.S."/>
            <person name="Pangilinan J."/>
            <person name="Larsson K.H."/>
            <person name="Matsuura K."/>
            <person name="Barry K."/>
            <person name="Labutti K."/>
            <person name="Kuo R."/>
            <person name="Ohm R.A."/>
            <person name="Bhattacharya S.S."/>
            <person name="Shirouzu T."/>
            <person name="Yoshinaga Y."/>
            <person name="Martin F.M."/>
            <person name="Grigoriev I.V."/>
            <person name="Hibbett D.S."/>
        </authorList>
    </citation>
    <scope>NUCLEOTIDE SEQUENCE [LARGE SCALE GENOMIC DNA]</scope>
    <source>
        <strain evidence="4 5">TUFC12733</strain>
    </source>
</reference>
<dbReference type="AlphaFoldDB" id="A0A167KLZ6"/>
<dbReference type="Gene3D" id="1.10.10.10">
    <property type="entry name" value="Winged helix-like DNA-binding domain superfamily/Winged helix DNA-binding domain"/>
    <property type="match status" value="1"/>
</dbReference>
<dbReference type="Pfam" id="PF25340">
    <property type="entry name" value="BCD_RFX"/>
    <property type="match status" value="1"/>
</dbReference>
<sequence>MTALVLLPSLKAQVAPPSFLPTPRSSPSKAAPRSLNPPVLGTRTQSMFPGPIDPLQLSTTGLPIPSSHLAPLSSGPSPGPSPADQHSLKAYPPHASHIRQARTTAAPYARDPASRSPHDFESDFNQPQMMMNGGVHLYPAPHQQHPHMMSASTHHVDLGMYAHTPQYAPMHMQQMMGMGQEQTLEELAQAVRNATTTSASDRAKQSFVQLWLTTNYQVYPDGNVPRQGLYMSYRRVCEEYQIPHINTATLGKAIRLCFPNIKTRRLGVRGNSKYHYCGIRPTNASEAEWLQRYATTSQGWDINALPGRPSSSGRMMAGGQYSEEEEEESDDTDNDVAQSVTLRKGHPHYAHYGELEDRTPTTGASMHQQQQQQHSRPPTATGQYSAGPSPSPLSASPHPAQGPFPASTLPSTVRQIQGFPDISEALGPQTGPPTAESLMAQEMWNLFVNHLDSLMEAVRQLRFDQFELNIRAFWTGLGPQHREVVHVPAVQALMSRADRVFYDEILESLRAQIFMPLPPAALQQLKLMADKMEKILLSAVEGYQANFYESKIEFGARFGHLVTRCLDMFQVAQALRSVLTNQKQILDMQTAWQQIDFDSVRNQTALVCNCRHEVLVQILETEFPQLLANLYTAPEPVRTVTEWVDDTYRRIMQGDFGPIESSQARSVLIRWGFVTSQVMRDLTIRSDPAFGAFQILKLFLDDWIALQVLRNVALSTNSVAASVDPHQQYLNMSPMPGDDMFPNEYMQPFPQGAQPAPAQPTTSSTMMAALTADNAYPDSLDASAPGAGFNFPLGSLDFSNLDAAAGTANAVSPNNGVESLMSAMSSMTSASSAYPEYSTPGGGSFDVEEYTHDYSMPNVTGTPQHPVPKVEGEQTVATTASPRTQHQQS</sequence>
<protein>
    <recommendedName>
        <fullName evidence="3">RFX-type winged-helix domain-containing protein</fullName>
    </recommendedName>
</protein>
<dbReference type="STRING" id="1330018.A0A167KLZ6"/>
<feature type="compositionally biased region" description="Low complexity" evidence="2">
    <location>
        <begin position="65"/>
        <end position="76"/>
    </location>
</feature>
<evidence type="ECO:0000259" key="3">
    <source>
        <dbReference type="PROSITE" id="PS51526"/>
    </source>
</evidence>